<accession>A0A0R2BAF1</accession>
<dbReference type="RefSeq" id="WP_056958936.1">
    <property type="nucleotide sequence ID" value="NZ_AYYN01000065.1"/>
</dbReference>
<dbReference type="EMBL" id="AYYN01000065">
    <property type="protein sequence ID" value="KRM75538.1"/>
    <property type="molecule type" value="Genomic_DNA"/>
</dbReference>
<dbReference type="InterPro" id="IPR030489">
    <property type="entry name" value="TR_Rrf2-type_CS"/>
</dbReference>
<dbReference type="Pfam" id="PF02082">
    <property type="entry name" value="Rrf2"/>
    <property type="match status" value="1"/>
</dbReference>
<dbReference type="Gene3D" id="1.10.10.10">
    <property type="entry name" value="Winged helix-like DNA-binding domain superfamily/Winged helix DNA-binding domain"/>
    <property type="match status" value="1"/>
</dbReference>
<dbReference type="GO" id="GO:0005829">
    <property type="term" value="C:cytosol"/>
    <property type="evidence" value="ECO:0007669"/>
    <property type="project" value="TreeGrafter"/>
</dbReference>
<dbReference type="Proteomes" id="UP000051612">
    <property type="component" value="Unassembled WGS sequence"/>
</dbReference>
<evidence type="ECO:0000313" key="1">
    <source>
        <dbReference type="EMBL" id="KRM75538.1"/>
    </source>
</evidence>
<comment type="caution">
    <text evidence="1">The sequence shown here is derived from an EMBL/GenBank/DDBJ whole genome shotgun (WGS) entry which is preliminary data.</text>
</comment>
<dbReference type="PROSITE" id="PS01332">
    <property type="entry name" value="HTH_RRF2_1"/>
    <property type="match status" value="1"/>
</dbReference>
<dbReference type="PATRIC" id="fig|1423772.3.peg.83"/>
<dbReference type="PANTHER" id="PTHR33221:SF9">
    <property type="entry name" value="RRF2 FAMILY PROTEIN"/>
    <property type="match status" value="1"/>
</dbReference>
<gene>
    <name evidence="1" type="ORF">FC48_GL000071</name>
</gene>
<dbReference type="InterPro" id="IPR000944">
    <property type="entry name" value="Tscrpt_reg_Rrf2"/>
</dbReference>
<evidence type="ECO:0000313" key="2">
    <source>
        <dbReference type="Proteomes" id="UP000051612"/>
    </source>
</evidence>
<organism evidence="1 2">
    <name type="scientific">Ligilactobacillus murinus DSM 20452 = NBRC 14221</name>
    <dbReference type="NCBI Taxonomy" id="1423772"/>
    <lineage>
        <taxon>Bacteria</taxon>
        <taxon>Bacillati</taxon>
        <taxon>Bacillota</taxon>
        <taxon>Bacilli</taxon>
        <taxon>Lactobacillales</taxon>
        <taxon>Lactobacillaceae</taxon>
        <taxon>Ligilactobacillus</taxon>
    </lineage>
</organism>
<proteinExistence type="predicted"/>
<reference evidence="1 2" key="1">
    <citation type="journal article" date="2015" name="Genome Announc.">
        <title>Expanding the biotechnology potential of lactobacilli through comparative genomics of 213 strains and associated genera.</title>
        <authorList>
            <person name="Sun Z."/>
            <person name="Harris H.M."/>
            <person name="McCann A."/>
            <person name="Guo C."/>
            <person name="Argimon S."/>
            <person name="Zhang W."/>
            <person name="Yang X."/>
            <person name="Jeffery I.B."/>
            <person name="Cooney J.C."/>
            <person name="Kagawa T.F."/>
            <person name="Liu W."/>
            <person name="Song Y."/>
            <person name="Salvetti E."/>
            <person name="Wrobel A."/>
            <person name="Rasinkangas P."/>
            <person name="Parkhill J."/>
            <person name="Rea M.C."/>
            <person name="O'Sullivan O."/>
            <person name="Ritari J."/>
            <person name="Douillard F.P."/>
            <person name="Paul Ross R."/>
            <person name="Yang R."/>
            <person name="Briner A.E."/>
            <person name="Felis G.E."/>
            <person name="de Vos W.M."/>
            <person name="Barrangou R."/>
            <person name="Klaenhammer T.R."/>
            <person name="Caufield P.W."/>
            <person name="Cui Y."/>
            <person name="Zhang H."/>
            <person name="O'Toole P.W."/>
        </authorList>
    </citation>
    <scope>NUCLEOTIDE SEQUENCE [LARGE SCALE GENOMIC DNA]</scope>
    <source>
        <strain evidence="1 2">DSM 20452</strain>
    </source>
</reference>
<dbReference type="SUPFAM" id="SSF46785">
    <property type="entry name" value="Winged helix' DNA-binding domain"/>
    <property type="match status" value="1"/>
</dbReference>
<dbReference type="PANTHER" id="PTHR33221">
    <property type="entry name" value="WINGED HELIX-TURN-HELIX TRANSCRIPTIONAL REGULATOR, RRF2 FAMILY"/>
    <property type="match status" value="1"/>
</dbReference>
<dbReference type="AlphaFoldDB" id="A0A0R2BAF1"/>
<dbReference type="PROSITE" id="PS51197">
    <property type="entry name" value="HTH_RRF2_2"/>
    <property type="match status" value="1"/>
</dbReference>
<evidence type="ECO:0008006" key="3">
    <source>
        <dbReference type="Google" id="ProtNLM"/>
    </source>
</evidence>
<dbReference type="GO" id="GO:0003700">
    <property type="term" value="F:DNA-binding transcription factor activity"/>
    <property type="evidence" value="ECO:0007669"/>
    <property type="project" value="TreeGrafter"/>
</dbReference>
<dbReference type="InterPro" id="IPR036388">
    <property type="entry name" value="WH-like_DNA-bd_sf"/>
</dbReference>
<name>A0A0R2BAF1_9LACO</name>
<protein>
    <recommendedName>
        <fullName evidence="3">Rrf2 family transcriptional regulator</fullName>
    </recommendedName>
</protein>
<dbReference type="InterPro" id="IPR036390">
    <property type="entry name" value="WH_DNA-bd_sf"/>
</dbReference>
<sequence length="176" mass="19355">MQLKRGFEQSVCILALLATQEQDIPLSSTVIHARLKGSQTYLRKLMRKLVVGGLVTSASGNNGGFRLARDPAEIDLAQIVEVVEGPLVSYPSTNLFNAVFSDFKPLAKEGNSAIQRAFATADALWIKQLAKVTIYQLLCETFNTKIIPRIDWNQLGGGDPDQIEALIKKIKNSLKL</sequence>